<dbReference type="Gene3D" id="1.10.10.10">
    <property type="entry name" value="Winged helix-like DNA-binding domain superfamily/Winged helix DNA-binding domain"/>
    <property type="match status" value="1"/>
</dbReference>
<dbReference type="GeneID" id="72464977"/>
<dbReference type="InterPro" id="IPR000595">
    <property type="entry name" value="cNMP-bd_dom"/>
</dbReference>
<feature type="domain" description="HTH crp-type" evidence="5">
    <location>
        <begin position="150"/>
        <end position="220"/>
    </location>
</feature>
<protein>
    <submittedName>
        <fullName evidence="8">Crp/Fnr family transcriptional regulator</fullName>
    </submittedName>
    <submittedName>
        <fullName evidence="6">DNA-binding transcriptional dual regulator Crp</fullName>
    </submittedName>
</protein>
<proteinExistence type="predicted"/>
<evidence type="ECO:0000313" key="9">
    <source>
        <dbReference type="Proteomes" id="UP000095765"/>
    </source>
</evidence>
<dbReference type="Proteomes" id="UP000196386">
    <property type="component" value="Unassembled WGS sequence"/>
</dbReference>
<dbReference type="InterPro" id="IPR014710">
    <property type="entry name" value="RmlC-like_jellyroll"/>
</dbReference>
<dbReference type="SMART" id="SM00419">
    <property type="entry name" value="HTH_CRP"/>
    <property type="match status" value="1"/>
</dbReference>
<dbReference type="EMBL" id="CZBE01000020">
    <property type="protein sequence ID" value="CUP99499.1"/>
    <property type="molecule type" value="Genomic_DNA"/>
</dbReference>
<keyword evidence="1" id="KW-0805">Transcription regulation</keyword>
<dbReference type="InterPro" id="IPR012318">
    <property type="entry name" value="HTH_CRP"/>
</dbReference>
<dbReference type="CDD" id="cd00038">
    <property type="entry name" value="CAP_ED"/>
    <property type="match status" value="1"/>
</dbReference>
<organism evidence="6 9">
    <name type="scientific">Anaerotruncus colihominis</name>
    <dbReference type="NCBI Taxonomy" id="169435"/>
    <lineage>
        <taxon>Bacteria</taxon>
        <taxon>Bacillati</taxon>
        <taxon>Bacillota</taxon>
        <taxon>Clostridia</taxon>
        <taxon>Eubacteriales</taxon>
        <taxon>Oscillospiraceae</taxon>
        <taxon>Anaerotruncus</taxon>
    </lineage>
</organism>
<dbReference type="InterPro" id="IPR018490">
    <property type="entry name" value="cNMP-bd_dom_sf"/>
</dbReference>
<dbReference type="EMBL" id="NFKP01000013">
    <property type="protein sequence ID" value="OUP68958.1"/>
    <property type="molecule type" value="Genomic_DNA"/>
</dbReference>
<dbReference type="PROSITE" id="PS50042">
    <property type="entry name" value="CNMP_BINDING_3"/>
    <property type="match status" value="1"/>
</dbReference>
<dbReference type="AlphaFoldDB" id="A0A174SY82"/>
<dbReference type="EMBL" id="QVME01000001">
    <property type="protein sequence ID" value="RGE70260.1"/>
    <property type="molecule type" value="Genomic_DNA"/>
</dbReference>
<evidence type="ECO:0000313" key="8">
    <source>
        <dbReference type="EMBL" id="RGE70260.1"/>
    </source>
</evidence>
<evidence type="ECO:0000313" key="6">
    <source>
        <dbReference type="EMBL" id="CUP99499.1"/>
    </source>
</evidence>
<evidence type="ECO:0000313" key="7">
    <source>
        <dbReference type="EMBL" id="OUP68958.1"/>
    </source>
</evidence>
<dbReference type="RefSeq" id="WP_006874932.1">
    <property type="nucleotide sequence ID" value="NZ_CABIWA010000001.1"/>
</dbReference>
<name>A0A174SY82_9FIRM</name>
<accession>A0A174SY82</accession>
<reference evidence="6 9" key="1">
    <citation type="submission" date="2015-09" db="EMBL/GenBank/DDBJ databases">
        <authorList>
            <consortium name="Pathogen Informatics"/>
        </authorList>
    </citation>
    <scope>NUCLEOTIDE SEQUENCE [LARGE SCALE GENOMIC DNA]</scope>
    <source>
        <strain evidence="6 9">2789STDY5834939</strain>
    </source>
</reference>
<evidence type="ECO:0000313" key="10">
    <source>
        <dbReference type="Proteomes" id="UP000196386"/>
    </source>
</evidence>
<evidence type="ECO:0000259" key="4">
    <source>
        <dbReference type="PROSITE" id="PS50042"/>
    </source>
</evidence>
<reference evidence="8 11" key="4">
    <citation type="submission" date="2018-08" db="EMBL/GenBank/DDBJ databases">
        <title>A genome reference for cultivated species of the human gut microbiota.</title>
        <authorList>
            <person name="Zou Y."/>
            <person name="Xue W."/>
            <person name="Luo G."/>
        </authorList>
    </citation>
    <scope>NUCLEOTIDE SEQUENCE [LARGE SCALE GENOMIC DNA]</scope>
    <source>
        <strain evidence="8 11">TF05-12AC</strain>
    </source>
</reference>
<dbReference type="InterPro" id="IPR036390">
    <property type="entry name" value="WH_DNA-bd_sf"/>
</dbReference>
<dbReference type="Pfam" id="PF13545">
    <property type="entry name" value="HTH_Crp_2"/>
    <property type="match status" value="1"/>
</dbReference>
<reference evidence="7" key="3">
    <citation type="journal article" date="2018" name="BMC Genomics">
        <title>Whole genome sequencing and function prediction of 133 gut anaerobes isolated from chicken caecum in pure cultures.</title>
        <authorList>
            <person name="Medvecky M."/>
            <person name="Cejkova D."/>
            <person name="Polansky O."/>
            <person name="Karasova D."/>
            <person name="Kubasova T."/>
            <person name="Cizek A."/>
            <person name="Rychlik I."/>
        </authorList>
    </citation>
    <scope>NUCLEOTIDE SEQUENCE</scope>
    <source>
        <strain evidence="7">An175</strain>
    </source>
</reference>
<evidence type="ECO:0000256" key="2">
    <source>
        <dbReference type="ARBA" id="ARBA00023125"/>
    </source>
</evidence>
<dbReference type="SUPFAM" id="SSF46785">
    <property type="entry name" value="Winged helix' DNA-binding domain"/>
    <property type="match status" value="1"/>
</dbReference>
<dbReference type="GO" id="GO:0003677">
    <property type="term" value="F:DNA binding"/>
    <property type="evidence" value="ECO:0007669"/>
    <property type="project" value="UniProtKB-KW"/>
</dbReference>
<dbReference type="OrthoDB" id="3194797at2"/>
<evidence type="ECO:0000259" key="5">
    <source>
        <dbReference type="PROSITE" id="PS51063"/>
    </source>
</evidence>
<gene>
    <name evidence="7" type="ORF">B5F11_11455</name>
    <name evidence="8" type="ORF">DXC40_04210</name>
    <name evidence="6" type="ORF">ERS852551_02684</name>
</gene>
<keyword evidence="2 6" id="KW-0238">DNA-binding</keyword>
<dbReference type="Pfam" id="PF00027">
    <property type="entry name" value="cNMP_binding"/>
    <property type="match status" value="1"/>
</dbReference>
<dbReference type="SUPFAM" id="SSF51206">
    <property type="entry name" value="cAMP-binding domain-like"/>
    <property type="match status" value="1"/>
</dbReference>
<dbReference type="PROSITE" id="PS51063">
    <property type="entry name" value="HTH_CRP_2"/>
    <property type="match status" value="1"/>
</dbReference>
<evidence type="ECO:0000256" key="3">
    <source>
        <dbReference type="ARBA" id="ARBA00023163"/>
    </source>
</evidence>
<sequence length="234" mass="26942">MRLADYLSRESEPLRSELERFFANFPADAPVSPLTLPAGKFLIRQDDPCGAVYILLEGQTTTLASQPGYNTYAFWDFEAIELFGEYEVLSEMTSYLAEVKAKTRCRFLMISAQTYMDWMMRDGRMFLSRVRSVLQTLVRQTAQERRSLFLDGTARMMQFLARYYEKNAKKGAAVTVAMTRPAISEEIGFCTRTVNRSLHRLAEEGVVTIQHGKVRLTAKQYEMLSTELEHRTLR</sequence>
<dbReference type="GO" id="GO:0006355">
    <property type="term" value="P:regulation of DNA-templated transcription"/>
    <property type="evidence" value="ECO:0007669"/>
    <property type="project" value="InterPro"/>
</dbReference>
<evidence type="ECO:0000313" key="11">
    <source>
        <dbReference type="Proteomes" id="UP000260828"/>
    </source>
</evidence>
<dbReference type="Gene3D" id="2.60.120.10">
    <property type="entry name" value="Jelly Rolls"/>
    <property type="match status" value="1"/>
</dbReference>
<keyword evidence="3" id="KW-0804">Transcription</keyword>
<dbReference type="Proteomes" id="UP000260828">
    <property type="component" value="Unassembled WGS sequence"/>
</dbReference>
<feature type="domain" description="Cyclic nucleotide-binding" evidence="4">
    <location>
        <begin position="36"/>
        <end position="136"/>
    </location>
</feature>
<reference evidence="10" key="2">
    <citation type="submission" date="2017-04" db="EMBL/GenBank/DDBJ databases">
        <title>Function of individual gut microbiota members based on whole genome sequencing of pure cultures obtained from chicken caecum.</title>
        <authorList>
            <person name="Medvecky M."/>
            <person name="Cejkova D."/>
            <person name="Polansky O."/>
            <person name="Karasova D."/>
            <person name="Kubasova T."/>
            <person name="Cizek A."/>
            <person name="Rychlik I."/>
        </authorList>
    </citation>
    <scope>NUCLEOTIDE SEQUENCE [LARGE SCALE GENOMIC DNA]</scope>
    <source>
        <strain evidence="10">An175</strain>
    </source>
</reference>
<evidence type="ECO:0000256" key="1">
    <source>
        <dbReference type="ARBA" id="ARBA00023015"/>
    </source>
</evidence>
<dbReference type="Proteomes" id="UP000095765">
    <property type="component" value="Unassembled WGS sequence"/>
</dbReference>
<dbReference type="InterPro" id="IPR036388">
    <property type="entry name" value="WH-like_DNA-bd_sf"/>
</dbReference>